<dbReference type="EMBL" id="FZQP02002114">
    <property type="protein sequence ID" value="VVC94744.1"/>
    <property type="molecule type" value="Genomic_DNA"/>
</dbReference>
<dbReference type="AlphaFoldDB" id="A0A5E4QAN7"/>
<reference evidence="1 2" key="1">
    <citation type="submission" date="2017-07" db="EMBL/GenBank/DDBJ databases">
        <authorList>
            <person name="Talla V."/>
            <person name="Backstrom N."/>
        </authorList>
    </citation>
    <scope>NUCLEOTIDE SEQUENCE [LARGE SCALE GENOMIC DNA]</scope>
</reference>
<proteinExistence type="predicted"/>
<sequence>MGKLQPATANRQRPPVLIQLTFVADTHRNSVSDVDIDNNMSGQSTSLVMYQMFDTSTWS</sequence>
<accession>A0A5E4QAN7</accession>
<protein>
    <submittedName>
        <fullName evidence="1">Uncharacterized protein</fullName>
    </submittedName>
</protein>
<evidence type="ECO:0000313" key="2">
    <source>
        <dbReference type="Proteomes" id="UP000324832"/>
    </source>
</evidence>
<gene>
    <name evidence="1" type="ORF">LSINAPIS_LOCUS6630</name>
</gene>
<keyword evidence="2" id="KW-1185">Reference proteome</keyword>
<evidence type="ECO:0000313" key="1">
    <source>
        <dbReference type="EMBL" id="VVC94744.1"/>
    </source>
</evidence>
<organism evidence="1 2">
    <name type="scientific">Leptidea sinapis</name>
    <dbReference type="NCBI Taxonomy" id="189913"/>
    <lineage>
        <taxon>Eukaryota</taxon>
        <taxon>Metazoa</taxon>
        <taxon>Ecdysozoa</taxon>
        <taxon>Arthropoda</taxon>
        <taxon>Hexapoda</taxon>
        <taxon>Insecta</taxon>
        <taxon>Pterygota</taxon>
        <taxon>Neoptera</taxon>
        <taxon>Endopterygota</taxon>
        <taxon>Lepidoptera</taxon>
        <taxon>Glossata</taxon>
        <taxon>Ditrysia</taxon>
        <taxon>Papilionoidea</taxon>
        <taxon>Pieridae</taxon>
        <taxon>Dismorphiinae</taxon>
        <taxon>Leptidea</taxon>
    </lineage>
</organism>
<dbReference type="Proteomes" id="UP000324832">
    <property type="component" value="Unassembled WGS sequence"/>
</dbReference>
<name>A0A5E4QAN7_9NEOP</name>